<dbReference type="PANTHER" id="PTHR47894">
    <property type="entry name" value="HTH-TYPE TRANSCRIPTIONAL REGULATOR GADX"/>
    <property type="match status" value="1"/>
</dbReference>
<dbReference type="GO" id="GO:0005829">
    <property type="term" value="C:cytosol"/>
    <property type="evidence" value="ECO:0007669"/>
    <property type="project" value="TreeGrafter"/>
</dbReference>
<dbReference type="Proteomes" id="UP000031599">
    <property type="component" value="Unassembled WGS sequence"/>
</dbReference>
<gene>
    <name evidence="5" type="ORF">DB30_07971</name>
</gene>
<protein>
    <submittedName>
        <fullName evidence="5">Transcriptional regulator, AraC family protein</fullName>
    </submittedName>
</protein>
<dbReference type="GO" id="GO:0000976">
    <property type="term" value="F:transcription cis-regulatory region binding"/>
    <property type="evidence" value="ECO:0007669"/>
    <property type="project" value="TreeGrafter"/>
</dbReference>
<evidence type="ECO:0000256" key="1">
    <source>
        <dbReference type="ARBA" id="ARBA00023015"/>
    </source>
</evidence>
<name>A0A0C1ZR84_9BACT</name>
<dbReference type="SUPFAM" id="SSF46689">
    <property type="entry name" value="Homeodomain-like"/>
    <property type="match status" value="1"/>
</dbReference>
<dbReference type="PRINTS" id="PR00032">
    <property type="entry name" value="HTHARAC"/>
</dbReference>
<dbReference type="EMBL" id="JMCC02000093">
    <property type="protein sequence ID" value="KIG13523.1"/>
    <property type="molecule type" value="Genomic_DNA"/>
</dbReference>
<keyword evidence="1" id="KW-0805">Transcription regulation</keyword>
<dbReference type="AlphaFoldDB" id="A0A0C1ZR84"/>
<proteinExistence type="predicted"/>
<comment type="caution">
    <text evidence="5">The sequence shown here is derived from an EMBL/GenBank/DDBJ whole genome shotgun (WGS) entry which is preliminary data.</text>
</comment>
<feature type="domain" description="HTH araC/xylS-type" evidence="4">
    <location>
        <begin position="1"/>
        <end position="93"/>
    </location>
</feature>
<dbReference type="RefSeq" id="WP_165704021.1">
    <property type="nucleotide sequence ID" value="NZ_JMCC02000093.1"/>
</dbReference>
<accession>A0A0C1ZR84</accession>
<evidence type="ECO:0000256" key="2">
    <source>
        <dbReference type="ARBA" id="ARBA00023125"/>
    </source>
</evidence>
<dbReference type="InterPro" id="IPR018060">
    <property type="entry name" value="HTH_AraC"/>
</dbReference>
<dbReference type="PROSITE" id="PS01124">
    <property type="entry name" value="HTH_ARAC_FAMILY_2"/>
    <property type="match status" value="1"/>
</dbReference>
<dbReference type="SMART" id="SM00342">
    <property type="entry name" value="HTH_ARAC"/>
    <property type="match status" value="1"/>
</dbReference>
<organism evidence="5 6">
    <name type="scientific">Enhygromyxa salina</name>
    <dbReference type="NCBI Taxonomy" id="215803"/>
    <lineage>
        <taxon>Bacteria</taxon>
        <taxon>Pseudomonadati</taxon>
        <taxon>Myxococcota</taxon>
        <taxon>Polyangia</taxon>
        <taxon>Nannocystales</taxon>
        <taxon>Nannocystaceae</taxon>
        <taxon>Enhygromyxa</taxon>
    </lineage>
</organism>
<dbReference type="Gene3D" id="1.10.10.60">
    <property type="entry name" value="Homeodomain-like"/>
    <property type="match status" value="1"/>
</dbReference>
<dbReference type="InterPro" id="IPR009057">
    <property type="entry name" value="Homeodomain-like_sf"/>
</dbReference>
<evidence type="ECO:0000313" key="6">
    <source>
        <dbReference type="Proteomes" id="UP000031599"/>
    </source>
</evidence>
<evidence type="ECO:0000259" key="4">
    <source>
        <dbReference type="PROSITE" id="PS01124"/>
    </source>
</evidence>
<evidence type="ECO:0000313" key="5">
    <source>
        <dbReference type="EMBL" id="KIG13523.1"/>
    </source>
</evidence>
<evidence type="ECO:0000256" key="3">
    <source>
        <dbReference type="ARBA" id="ARBA00023163"/>
    </source>
</evidence>
<dbReference type="Pfam" id="PF12833">
    <property type="entry name" value="HTH_18"/>
    <property type="match status" value="1"/>
</dbReference>
<sequence length="104" mass="11962">MTDELPDREPTVAVIADKLHMSGRSLQRRLHQEGTSFTAVLTDLRRDRALRYLKDRRISISEVAFLLGYLDVSAFHRSFKRWTGTTPQEYRLTARGNRALGSNV</sequence>
<keyword evidence="2" id="KW-0238">DNA-binding</keyword>
<dbReference type="PANTHER" id="PTHR47894:SF4">
    <property type="entry name" value="HTH-TYPE TRANSCRIPTIONAL REGULATOR GADX"/>
    <property type="match status" value="1"/>
</dbReference>
<dbReference type="InterPro" id="IPR020449">
    <property type="entry name" value="Tscrpt_reg_AraC-type_HTH"/>
</dbReference>
<dbReference type="GO" id="GO:0003700">
    <property type="term" value="F:DNA-binding transcription factor activity"/>
    <property type="evidence" value="ECO:0007669"/>
    <property type="project" value="InterPro"/>
</dbReference>
<keyword evidence="3" id="KW-0804">Transcription</keyword>
<reference evidence="5 6" key="1">
    <citation type="submission" date="2014-12" db="EMBL/GenBank/DDBJ databases">
        <title>Genome assembly of Enhygromyxa salina DSM 15201.</title>
        <authorList>
            <person name="Sharma G."/>
            <person name="Subramanian S."/>
        </authorList>
    </citation>
    <scope>NUCLEOTIDE SEQUENCE [LARGE SCALE GENOMIC DNA]</scope>
    <source>
        <strain evidence="5 6">DSM 15201</strain>
    </source>
</reference>